<feature type="region of interest" description="Disordered" evidence="1">
    <location>
        <begin position="1"/>
        <end position="44"/>
    </location>
</feature>
<proteinExistence type="predicted"/>
<evidence type="ECO:0000256" key="1">
    <source>
        <dbReference type="SAM" id="MobiDB-lite"/>
    </source>
</evidence>
<sequence>MSSLWNSINSSKKTPDSISKCQRRTSKPKFPIPATSPKSLSNTKTAPSYLISTSILSSMSSLHRGPLEKNYLNMSTSKGPIKLPSYPSITAKCSYKIDAANLLAICIRKFIYKHFSIWRLGVFRSRAVEKRCHGNKSLVIQVTVSRQSREKIRFQSISINRKGLEEKSSEYEVKRPDRHSMDSPGPMKITDLDQTIETSDKNFLSYGSRGYSPLRNSSELRCLSSQSIKRSESYGLNSINSYKKSPVNDKNSLWSFKLACCKDLDKILKLLIIKTQKSAFRTLLNTFNTYKKATKLYKTLILLAKNKKKPALISLSKFSKAKIFLESLQQKLVKIFRSQKLIGFLSLKSIQKSKISKSKEVSFEESFKSLKNTLAEISNSKKRVEKFHRNLTKYQNKAVEMEKILEKIIWRKTCRWGNLILVQIFENPDPKFIKNAVFSISEALCRLVYRTFWVKVVGYARVRVRIRKTLGYMLKIISKDVEFRVNKSFCVWKECYRFSHADSFEDLKVATIVHVLGNLFFIVKCRVFKILKLCSQLKNRDPIRKKPVNMKKSLLQLLKRSNKHLVFVKSRAFHMMKYTNTVILPRSEPRQKVISQVVRVLSRKISNVFRYFHYRVDYTYELKHRVVIKLCKNTQRNLKFCLYLWKSSLD</sequence>
<gene>
    <name evidence="2" type="ORF">SteCoe_13767</name>
</gene>
<protein>
    <submittedName>
        <fullName evidence="2">Uncharacterized protein</fullName>
    </submittedName>
</protein>
<dbReference type="AlphaFoldDB" id="A0A1R2C7L0"/>
<accession>A0A1R2C7L0</accession>
<feature type="compositionally biased region" description="Basic and acidic residues" evidence="1">
    <location>
        <begin position="168"/>
        <end position="181"/>
    </location>
</feature>
<comment type="caution">
    <text evidence="2">The sequence shown here is derived from an EMBL/GenBank/DDBJ whole genome shotgun (WGS) entry which is preliminary data.</text>
</comment>
<name>A0A1R2C7L0_9CILI</name>
<reference evidence="2 3" key="1">
    <citation type="submission" date="2016-11" db="EMBL/GenBank/DDBJ databases">
        <title>The macronuclear genome of Stentor coeruleus: a giant cell with tiny introns.</title>
        <authorList>
            <person name="Slabodnick M."/>
            <person name="Ruby J.G."/>
            <person name="Reiff S.B."/>
            <person name="Swart E.C."/>
            <person name="Gosai S."/>
            <person name="Prabakaran S."/>
            <person name="Witkowska E."/>
            <person name="Larue G.E."/>
            <person name="Fisher S."/>
            <person name="Freeman R.M."/>
            <person name="Gunawardena J."/>
            <person name="Chu W."/>
            <person name="Stover N.A."/>
            <person name="Gregory B.D."/>
            <person name="Nowacki M."/>
            <person name="Derisi J."/>
            <person name="Roy S.W."/>
            <person name="Marshall W.F."/>
            <person name="Sood P."/>
        </authorList>
    </citation>
    <scope>NUCLEOTIDE SEQUENCE [LARGE SCALE GENOMIC DNA]</scope>
    <source>
        <strain evidence="2">WM001</strain>
    </source>
</reference>
<keyword evidence="3" id="KW-1185">Reference proteome</keyword>
<dbReference type="Proteomes" id="UP000187209">
    <property type="component" value="Unassembled WGS sequence"/>
</dbReference>
<feature type="region of interest" description="Disordered" evidence="1">
    <location>
        <begin position="168"/>
        <end position="187"/>
    </location>
</feature>
<evidence type="ECO:0000313" key="2">
    <source>
        <dbReference type="EMBL" id="OMJ84996.1"/>
    </source>
</evidence>
<feature type="compositionally biased region" description="Polar residues" evidence="1">
    <location>
        <begin position="1"/>
        <end position="20"/>
    </location>
</feature>
<evidence type="ECO:0000313" key="3">
    <source>
        <dbReference type="Proteomes" id="UP000187209"/>
    </source>
</evidence>
<organism evidence="2 3">
    <name type="scientific">Stentor coeruleus</name>
    <dbReference type="NCBI Taxonomy" id="5963"/>
    <lineage>
        <taxon>Eukaryota</taxon>
        <taxon>Sar</taxon>
        <taxon>Alveolata</taxon>
        <taxon>Ciliophora</taxon>
        <taxon>Postciliodesmatophora</taxon>
        <taxon>Heterotrichea</taxon>
        <taxon>Heterotrichida</taxon>
        <taxon>Stentoridae</taxon>
        <taxon>Stentor</taxon>
    </lineage>
</organism>
<dbReference type="EMBL" id="MPUH01000251">
    <property type="protein sequence ID" value="OMJ84996.1"/>
    <property type="molecule type" value="Genomic_DNA"/>
</dbReference>